<organism evidence="1 2">
    <name type="scientific">Pseudoalteromonas luteoviolacea</name>
    <dbReference type="NCBI Taxonomy" id="43657"/>
    <lineage>
        <taxon>Bacteria</taxon>
        <taxon>Pseudomonadati</taxon>
        <taxon>Pseudomonadota</taxon>
        <taxon>Gammaproteobacteria</taxon>
        <taxon>Alteromonadales</taxon>
        <taxon>Pseudoalteromonadaceae</taxon>
        <taxon>Pseudoalteromonas</taxon>
    </lineage>
</organism>
<dbReference type="OrthoDB" id="2425044at2"/>
<reference evidence="2" key="1">
    <citation type="submission" date="2016-07" db="EMBL/GenBank/DDBJ databases">
        <authorList>
            <person name="Florea S."/>
            <person name="Webb J.S."/>
            <person name="Jaromczyk J."/>
            <person name="Schardl C.L."/>
        </authorList>
    </citation>
    <scope>NUCLEOTIDE SEQUENCE [LARGE SCALE GENOMIC DNA]</scope>
    <source>
        <strain evidence="2">IPB1</strain>
    </source>
</reference>
<accession>A0A1C0TII1</accession>
<protein>
    <submittedName>
        <fullName evidence="1">Uncharacterized protein</fullName>
    </submittedName>
</protein>
<evidence type="ECO:0000313" key="2">
    <source>
        <dbReference type="Proteomes" id="UP000093366"/>
    </source>
</evidence>
<sequence>MKVSEFSLWAFKLDLELSRQFTLFNRCVCAHFERHLGSVETNGIYRVVIKLSDLDEREGKIEVSNSVLKYYRTFNFSFFQSLDTLKKKELLLTELINSLIQLCDSEGWPKKPFLDAYDSVVKEKFVNIYTIKRKQNRSRTLEARIIADHNETTFDCFLNVNDKDGNLLVNEKLFSEEPDEYIFNSRIGDIKWLDSSTIVYISNAKQELARFSV</sequence>
<comment type="caution">
    <text evidence="1">The sequence shown here is derived from an EMBL/GenBank/DDBJ whole genome shotgun (WGS) entry which is preliminary data.</text>
</comment>
<proteinExistence type="predicted"/>
<dbReference type="EMBL" id="MAUJ01000025">
    <property type="protein sequence ID" value="OCQ17904.1"/>
    <property type="molecule type" value="Genomic_DNA"/>
</dbReference>
<gene>
    <name evidence="1" type="ORF">A7985_25215</name>
</gene>
<name>A0A1C0TII1_9GAMM</name>
<dbReference type="Proteomes" id="UP000093366">
    <property type="component" value="Unassembled WGS sequence"/>
</dbReference>
<dbReference type="AlphaFoldDB" id="A0A1C0TII1"/>
<dbReference type="RefSeq" id="WP_065793139.1">
    <property type="nucleotide sequence ID" value="NZ_MAUJ01000025.1"/>
</dbReference>
<evidence type="ECO:0000313" key="1">
    <source>
        <dbReference type="EMBL" id="OCQ17904.1"/>
    </source>
</evidence>